<dbReference type="STRING" id="4072.A0A2G2YD23"/>
<dbReference type="PANTHER" id="PTHR22715:SF1">
    <property type="entry name" value="DNA BINDING PROTEIN"/>
    <property type="match status" value="1"/>
</dbReference>
<dbReference type="InterPro" id="IPR040092">
    <property type="entry name" value="TBRG1"/>
</dbReference>
<dbReference type="Gramene" id="PHT67645">
    <property type="protein sequence ID" value="PHT67645"/>
    <property type="gene ID" value="T459_27132"/>
</dbReference>
<dbReference type="PROSITE" id="PS51543">
    <property type="entry name" value="FYRC"/>
    <property type="match status" value="1"/>
</dbReference>
<dbReference type="GO" id="GO:0048731">
    <property type="term" value="P:system development"/>
    <property type="evidence" value="ECO:0007669"/>
    <property type="project" value="UniProtKB-ARBA"/>
</dbReference>
<evidence type="ECO:0000256" key="3">
    <source>
        <dbReference type="SAM" id="MobiDB-lite"/>
    </source>
</evidence>
<feature type="compositionally biased region" description="Polar residues" evidence="3">
    <location>
        <begin position="185"/>
        <end position="215"/>
    </location>
</feature>
<feature type="region of interest" description="Disordered" evidence="3">
    <location>
        <begin position="153"/>
        <end position="245"/>
    </location>
</feature>
<evidence type="ECO:0000256" key="1">
    <source>
        <dbReference type="ARBA" id="ARBA00004123"/>
    </source>
</evidence>
<dbReference type="Gene3D" id="3.30.160.360">
    <property type="match status" value="1"/>
</dbReference>
<keyword evidence="5" id="KW-1185">Reference proteome</keyword>
<reference evidence="4 5" key="1">
    <citation type="journal article" date="2014" name="Nat. Genet.">
        <title>Genome sequence of the hot pepper provides insights into the evolution of pungency in Capsicum species.</title>
        <authorList>
            <person name="Kim S."/>
            <person name="Park M."/>
            <person name="Yeom S.I."/>
            <person name="Kim Y.M."/>
            <person name="Lee J.M."/>
            <person name="Lee H.A."/>
            <person name="Seo E."/>
            <person name="Choi J."/>
            <person name="Cheong K."/>
            <person name="Kim K.T."/>
            <person name="Jung K."/>
            <person name="Lee G.W."/>
            <person name="Oh S.K."/>
            <person name="Bae C."/>
            <person name="Kim S.B."/>
            <person name="Lee H.Y."/>
            <person name="Kim S.Y."/>
            <person name="Kim M.S."/>
            <person name="Kang B.C."/>
            <person name="Jo Y.D."/>
            <person name="Yang H.B."/>
            <person name="Jeong H.J."/>
            <person name="Kang W.H."/>
            <person name="Kwon J.K."/>
            <person name="Shin C."/>
            <person name="Lim J.Y."/>
            <person name="Park J.H."/>
            <person name="Huh J.H."/>
            <person name="Kim J.S."/>
            <person name="Kim B.D."/>
            <person name="Cohen O."/>
            <person name="Paran I."/>
            <person name="Suh M.C."/>
            <person name="Lee S.B."/>
            <person name="Kim Y.K."/>
            <person name="Shin Y."/>
            <person name="Noh S.J."/>
            <person name="Park J."/>
            <person name="Seo Y.S."/>
            <person name="Kwon S.Y."/>
            <person name="Kim H.A."/>
            <person name="Park J.M."/>
            <person name="Kim H.J."/>
            <person name="Choi S.B."/>
            <person name="Bosland P.W."/>
            <person name="Reeves G."/>
            <person name="Jo S.H."/>
            <person name="Lee B.W."/>
            <person name="Cho H.T."/>
            <person name="Choi H.S."/>
            <person name="Lee M.S."/>
            <person name="Yu Y."/>
            <person name="Do Choi Y."/>
            <person name="Park B.S."/>
            <person name="van Deynze A."/>
            <person name="Ashrafi H."/>
            <person name="Hill T."/>
            <person name="Kim W.T."/>
            <person name="Pai H.S."/>
            <person name="Ahn H.K."/>
            <person name="Yeam I."/>
            <person name="Giovannoni J.J."/>
            <person name="Rose J.K."/>
            <person name="Sorensen I."/>
            <person name="Lee S.J."/>
            <person name="Kim R.W."/>
            <person name="Choi I.Y."/>
            <person name="Choi B.S."/>
            <person name="Lim J.S."/>
            <person name="Lee Y.H."/>
            <person name="Choi D."/>
        </authorList>
    </citation>
    <scope>NUCLEOTIDE SEQUENCE [LARGE SCALE GENOMIC DNA]</scope>
    <source>
        <strain evidence="5">cv. CM334</strain>
    </source>
</reference>
<evidence type="ECO:0000256" key="2">
    <source>
        <dbReference type="ARBA" id="ARBA00023242"/>
    </source>
</evidence>
<feature type="compositionally biased region" description="Low complexity" evidence="3">
    <location>
        <begin position="555"/>
        <end position="566"/>
    </location>
</feature>
<comment type="subcellular location">
    <subcellularLocation>
        <location evidence="1">Nucleus</location>
    </subcellularLocation>
</comment>
<reference evidence="4 5" key="2">
    <citation type="journal article" date="2017" name="Genome Biol.">
        <title>New reference genome sequences of hot pepper reveal the massive evolution of plant disease-resistance genes by retroduplication.</title>
        <authorList>
            <person name="Kim S."/>
            <person name="Park J."/>
            <person name="Yeom S.I."/>
            <person name="Kim Y.M."/>
            <person name="Seo E."/>
            <person name="Kim K.T."/>
            <person name="Kim M.S."/>
            <person name="Lee J.M."/>
            <person name="Cheong K."/>
            <person name="Shin H.S."/>
            <person name="Kim S.B."/>
            <person name="Han K."/>
            <person name="Lee J."/>
            <person name="Park M."/>
            <person name="Lee H.A."/>
            <person name="Lee H.Y."/>
            <person name="Lee Y."/>
            <person name="Oh S."/>
            <person name="Lee J.H."/>
            <person name="Choi E."/>
            <person name="Choi E."/>
            <person name="Lee S.E."/>
            <person name="Jeon J."/>
            <person name="Kim H."/>
            <person name="Choi G."/>
            <person name="Song H."/>
            <person name="Lee J."/>
            <person name="Lee S.C."/>
            <person name="Kwon J.K."/>
            <person name="Lee H.Y."/>
            <person name="Koo N."/>
            <person name="Hong Y."/>
            <person name="Kim R.W."/>
            <person name="Kang W.H."/>
            <person name="Huh J.H."/>
            <person name="Kang B.C."/>
            <person name="Yang T.J."/>
            <person name="Lee Y.H."/>
            <person name="Bennetzen J.L."/>
            <person name="Choi D."/>
        </authorList>
    </citation>
    <scope>NUCLEOTIDE SEQUENCE [LARGE SCALE GENOMIC DNA]</scope>
    <source>
        <strain evidence="5">cv. CM334</strain>
    </source>
</reference>
<feature type="region of interest" description="Disordered" evidence="3">
    <location>
        <begin position="301"/>
        <end position="386"/>
    </location>
</feature>
<dbReference type="GO" id="GO:0051726">
    <property type="term" value="P:regulation of cell cycle"/>
    <property type="evidence" value="ECO:0000318"/>
    <property type="project" value="GO_Central"/>
</dbReference>
<dbReference type="GO" id="GO:0005634">
    <property type="term" value="C:nucleus"/>
    <property type="evidence" value="ECO:0000318"/>
    <property type="project" value="GO_Central"/>
</dbReference>
<dbReference type="InterPro" id="IPR003889">
    <property type="entry name" value="FYrich_C"/>
</dbReference>
<dbReference type="PROSITE" id="PS51542">
    <property type="entry name" value="FYRN"/>
    <property type="match status" value="1"/>
</dbReference>
<feature type="region of interest" description="Disordered" evidence="3">
    <location>
        <begin position="622"/>
        <end position="642"/>
    </location>
</feature>
<evidence type="ECO:0000313" key="5">
    <source>
        <dbReference type="Proteomes" id="UP000222542"/>
    </source>
</evidence>
<feature type="region of interest" description="Disordered" evidence="3">
    <location>
        <begin position="495"/>
        <end position="566"/>
    </location>
</feature>
<gene>
    <name evidence="4" type="ORF">T459_27132</name>
</gene>
<accession>A0A2G2YD23</accession>
<feature type="compositionally biased region" description="Polar residues" evidence="3">
    <location>
        <begin position="301"/>
        <end position="315"/>
    </location>
</feature>
<dbReference type="OMA" id="CISSDDW"/>
<feature type="compositionally biased region" description="Polar residues" evidence="3">
    <location>
        <begin position="503"/>
        <end position="514"/>
    </location>
</feature>
<name>A0A2G2YD23_CAPAN</name>
<organism evidence="4 5">
    <name type="scientific">Capsicum annuum</name>
    <name type="common">Capsicum pepper</name>
    <dbReference type="NCBI Taxonomy" id="4072"/>
    <lineage>
        <taxon>Eukaryota</taxon>
        <taxon>Viridiplantae</taxon>
        <taxon>Streptophyta</taxon>
        <taxon>Embryophyta</taxon>
        <taxon>Tracheophyta</taxon>
        <taxon>Spermatophyta</taxon>
        <taxon>Magnoliopsida</taxon>
        <taxon>eudicotyledons</taxon>
        <taxon>Gunneridae</taxon>
        <taxon>Pentapetalae</taxon>
        <taxon>asterids</taxon>
        <taxon>lamiids</taxon>
        <taxon>Solanales</taxon>
        <taxon>Solanaceae</taxon>
        <taxon>Solanoideae</taxon>
        <taxon>Capsiceae</taxon>
        <taxon>Capsicum</taxon>
    </lineage>
</organism>
<evidence type="ECO:0000313" key="4">
    <source>
        <dbReference type="EMBL" id="PHT67645.1"/>
    </source>
</evidence>
<dbReference type="EMBL" id="AYRZ02000011">
    <property type="protein sequence ID" value="PHT67645.1"/>
    <property type="molecule type" value="Genomic_DNA"/>
</dbReference>
<dbReference type="InterPro" id="IPR003888">
    <property type="entry name" value="FYrich_N"/>
</dbReference>
<comment type="caution">
    <text evidence="4">The sequence shown here is derived from an EMBL/GenBank/DDBJ whole genome shotgun (WGS) entry which is preliminary data.</text>
</comment>
<sequence length="1516" mass="168697">MEKNASDGLEILSIGKLYNGTWDKKYWSSSRGKDRYPYPIGYSALRTQNGVSYTMEIHEGLKGPLFTISSTDGQSCSGQTPEIAWESFQKKGCQIKLLHGKRYSSKIDGVEFFGFKNTFVQRLLRELVANISGPPEQNLLSSISLRNEISEAVNQTQHTGKTDPNVLTHMEKPQSAGRRNRKGRTNNINSAANTSLKKPRCQNKSSDTKASNPRQQEYGEHPPPLSPSKGSCNSSEALKGPESLQTINERNKVLVPVVSSFNKDDHLKHLNPETEIPLEELVANINGTLEQNSLSSISVRNETSEAANQTENTGSKPDGNLLTDMESPQSAGKRNRNGRTNNIKSASNTSLKKPRRQNKSSDIKTLNSDQQEYVEHPPPFSLSKGSCNISEALKEPESLQTIDETEKVLVPVVESFDKDDHLKVDSLSSQGGRKYLNPETKIPLEELVANISGTPEQNSLSSIYLKNETSEAVNQMEHTGSKTDPNLLTHLEKPQSFGKRNSKGGTNNIKSAANITLRKPRRQNKSSDIKALNSSQQEYGEHPPPFSSSKGSCNSSEALQESESLQPIIERDNVLVPVVESFDQNDHLKVDSLGSQGGRKHLNHDTEKPLEEFTELLKDGKLVSENQMAEEKDGESPVEDGTQRINDANLWAPDTLDHPPDDSFFLTSEIVKDGVAAVTTAVPDSLIIYSHPESEMDTSRLEVNSQKSESDSAGHEIANSMMTFLLPRALPLLRTYTRKKKNGIKAAEVSIHNSQDENKMTDLCLDSTSVSVQNENSLFRQKKENTNFPVRGCGPASTACSLSEAVVPDSFDNSEGGCVPTQGLAQILQVAEVAKEDLSVQGLQTCRPEIVGPSKNENLEAKKAACNGETGTERENDFLPSTHKFVQVSRKEISGTTGSIVSGRLIGIPPPESMVQHVSLSENIICRDFRDDSVPETSADINAMHSHFLQGSSSKQHQIEQFVSTDESHTEGQPLKFNTTERFTSTSDTPFNLASRSQDKQTNQILVHIQTSKFLDSTATNSEGNLTEMLSRDQQCVRFTGPLLDKQNQKIFFPADTTEIKENNENVNIELPKDLKTESERSGILKAIAGYAHPMPISSVLLSIQENDLYICVLCGQPLHEDRTIFMYKAPMEGEERGCPSFIGHVSIRFQFSDGAFRGDIELDSAAVQLTPIGQSLVLFNSVKAPSCREGDIKCRCSLCASNLFGENAVKIVQIRNGFLSLITKLKTTLRVCCILVCPPDRLVAVEESGKLYIWVMNSKWSAETEERCLLPPDCPPFSSIKLKRIPNFPNLVLGYNGFGEFSLWDIKKCMLVSKFSAASTSVFQCLPVSLFRWQRKFTVPAGVTEEIINEIIDVTKMSFLEISDDRPFCSLEDKDVAIWLLISTAPDPNSPAYQYSEQQSDPVHWWRLALLVNNTMIMGNSLDTRRNDLIVPRAIAYFILHFKRLKEIMVVEDWVRIHLRCQVWWFGKEACLKDNSKIMLFLCMIHASDDKFPEILESLSLVLQIAFFTIHHKRH</sequence>
<feature type="compositionally biased region" description="Polar residues" evidence="3">
    <location>
        <begin position="326"/>
        <end position="351"/>
    </location>
</feature>
<dbReference type="InterPro" id="IPR036322">
    <property type="entry name" value="WD40_repeat_dom_sf"/>
</dbReference>
<evidence type="ECO:0008006" key="6">
    <source>
        <dbReference type="Google" id="ProtNLM"/>
    </source>
</evidence>
<dbReference type="SUPFAM" id="SSF50978">
    <property type="entry name" value="WD40 repeat-like"/>
    <property type="match status" value="1"/>
</dbReference>
<keyword evidence="2" id="KW-0539">Nucleus</keyword>
<dbReference type="PANTHER" id="PTHR22715">
    <property type="entry name" value="TRANSFORMING GROWTH FACTOR BETA REGULATED GENE 1"/>
    <property type="match status" value="1"/>
</dbReference>
<proteinExistence type="predicted"/>
<dbReference type="Proteomes" id="UP000222542">
    <property type="component" value="Unassembled WGS sequence"/>
</dbReference>
<protein>
    <recommendedName>
        <fullName evidence="6">FYR C-terminal domain-containing protein</fullName>
    </recommendedName>
</protein>
<dbReference type="GO" id="GO:0140993">
    <property type="term" value="F:histone modifying activity"/>
    <property type="evidence" value="ECO:0007669"/>
    <property type="project" value="UniProtKB-ARBA"/>
</dbReference>